<dbReference type="InterPro" id="IPR029052">
    <property type="entry name" value="Metallo-depent_PP-like"/>
</dbReference>
<dbReference type="InterPro" id="IPR052169">
    <property type="entry name" value="CW_Biosynth-Accessory"/>
</dbReference>
<dbReference type="RefSeq" id="WP_037328346.1">
    <property type="nucleotide sequence ID" value="NZ_JRMW01000038.1"/>
</dbReference>
<accession>A0A095X1H2</accession>
<feature type="signal peptide" evidence="3">
    <location>
        <begin position="1"/>
        <end position="20"/>
    </location>
</feature>
<dbReference type="CDD" id="cd07381">
    <property type="entry name" value="MPP_CapA"/>
    <property type="match status" value="1"/>
</dbReference>
<dbReference type="PROSITE" id="PS51257">
    <property type="entry name" value="PROKAR_LIPOPROTEIN"/>
    <property type="match status" value="1"/>
</dbReference>
<dbReference type="Gene3D" id="3.60.21.10">
    <property type="match status" value="1"/>
</dbReference>
<proteinExistence type="inferred from homology"/>
<dbReference type="eggNOG" id="COG2843">
    <property type="taxonomic scope" value="Bacteria"/>
</dbReference>
<sequence length="442" mass="50154">MKKKYLLIFLSLIMALGLGACSNNKDSKEITIKTVTDLITRLDNYQKVKEEEKRLAEEEKKQKTSKKSIQEIEKEEIEAKAKKELEERAKKKPVIKKAKLKAFGDIMAHIAQIQYAHNKGGGEYDFSDQFTYIKDFVKNADISIGNFETTSNPNLPYAGFPRFNVPESYLKNLKDIGFDIVTTANNHSMDTELEGVMTTMDAVKKAGLDYVGSFKNKSERILLKEVNGIKIAFLAYTYGCNGRENLIVPREEVENLCYLSNEEEIKKDISMAKAQGADFVVVYPHWGIEYQSMPNEAQTSLGRKMIDWGADLVIGNHPHVVEPVELYQASDGREGLIAYALGNFISYQNYENNKDIRVEQSLALEIDLEKDLNSGKKKIADVTFHPIWVGSYYNEYGIDVKNHLTEDFLEGGKYFDLVNESQRARIKKANDMTLKIANTGVQ</sequence>
<feature type="coiled-coil region" evidence="2">
    <location>
        <begin position="42"/>
        <end position="92"/>
    </location>
</feature>
<comment type="similarity">
    <text evidence="1">Belongs to the CapA family.</text>
</comment>
<keyword evidence="2" id="KW-0175">Coiled coil</keyword>
<reference evidence="5 6" key="1">
    <citation type="submission" date="2014-07" db="EMBL/GenBank/DDBJ databases">
        <authorList>
            <person name="McCorrison J."/>
            <person name="Sanka R."/>
            <person name="Torralba M."/>
            <person name="Gillis M."/>
            <person name="Haft D.H."/>
            <person name="Methe B."/>
            <person name="Sutton G."/>
            <person name="Nelson K.E."/>
        </authorList>
    </citation>
    <scope>NUCLEOTIDE SEQUENCE [LARGE SCALE GENOMIC DNA]</scope>
    <source>
        <strain evidence="5 6">S7-1-13</strain>
    </source>
</reference>
<evidence type="ECO:0000256" key="1">
    <source>
        <dbReference type="ARBA" id="ARBA00005662"/>
    </source>
</evidence>
<dbReference type="AlphaFoldDB" id="A0A095X1H2"/>
<evidence type="ECO:0000313" key="6">
    <source>
        <dbReference type="Proteomes" id="UP000029579"/>
    </source>
</evidence>
<dbReference type="SMART" id="SM00854">
    <property type="entry name" value="PGA_cap"/>
    <property type="match status" value="1"/>
</dbReference>
<dbReference type="PANTHER" id="PTHR33393">
    <property type="entry name" value="POLYGLUTAMINE SYNTHESIS ACCESSORY PROTEIN RV0574C-RELATED"/>
    <property type="match status" value="1"/>
</dbReference>
<dbReference type="Pfam" id="PF09587">
    <property type="entry name" value="PGA_cap"/>
    <property type="match status" value="1"/>
</dbReference>
<feature type="chain" id="PRO_5038859798" evidence="3">
    <location>
        <begin position="21"/>
        <end position="442"/>
    </location>
</feature>
<name>A0A095X1H2_9FIRM</name>
<gene>
    <name evidence="5" type="ORF">HMPREF1630_07230</name>
</gene>
<dbReference type="EMBL" id="JRMW01000038">
    <property type="protein sequence ID" value="KGF03586.1"/>
    <property type="molecule type" value="Genomic_DNA"/>
</dbReference>
<comment type="caution">
    <text evidence="5">The sequence shown here is derived from an EMBL/GenBank/DDBJ whole genome shotgun (WGS) entry which is preliminary data.</text>
</comment>
<dbReference type="InterPro" id="IPR019079">
    <property type="entry name" value="Capsule_synth_CapA"/>
</dbReference>
<organism evidence="5 6">
    <name type="scientific">Anaerococcus lactolyticus S7-1-13</name>
    <dbReference type="NCBI Taxonomy" id="1284686"/>
    <lineage>
        <taxon>Bacteria</taxon>
        <taxon>Bacillati</taxon>
        <taxon>Bacillota</taxon>
        <taxon>Tissierellia</taxon>
        <taxon>Tissierellales</taxon>
        <taxon>Peptoniphilaceae</taxon>
        <taxon>Anaerococcus</taxon>
    </lineage>
</organism>
<feature type="domain" description="Capsule synthesis protein CapA" evidence="4">
    <location>
        <begin position="99"/>
        <end position="348"/>
    </location>
</feature>
<evidence type="ECO:0000259" key="4">
    <source>
        <dbReference type="SMART" id="SM00854"/>
    </source>
</evidence>
<evidence type="ECO:0000256" key="3">
    <source>
        <dbReference type="SAM" id="SignalP"/>
    </source>
</evidence>
<dbReference type="OrthoDB" id="9810906at2"/>
<dbReference type="Proteomes" id="UP000029579">
    <property type="component" value="Unassembled WGS sequence"/>
</dbReference>
<protein>
    <submittedName>
        <fullName evidence="5">Poly-gamma-glutamate biosynthesis protein</fullName>
    </submittedName>
</protein>
<dbReference type="PANTHER" id="PTHR33393:SF12">
    <property type="entry name" value="CAPSULE BIOSYNTHESIS PROTEIN CAPA"/>
    <property type="match status" value="1"/>
</dbReference>
<dbReference type="SUPFAM" id="SSF56300">
    <property type="entry name" value="Metallo-dependent phosphatases"/>
    <property type="match status" value="1"/>
</dbReference>
<evidence type="ECO:0000313" key="5">
    <source>
        <dbReference type="EMBL" id="KGF03586.1"/>
    </source>
</evidence>
<evidence type="ECO:0000256" key="2">
    <source>
        <dbReference type="SAM" id="Coils"/>
    </source>
</evidence>
<keyword evidence="3" id="KW-0732">Signal</keyword>